<dbReference type="Gene3D" id="3.30.497.10">
    <property type="entry name" value="Antithrombin, subunit I, domain 2"/>
    <property type="match status" value="1"/>
</dbReference>
<dbReference type="PROSITE" id="PS51257">
    <property type="entry name" value="PROKAR_LIPOPROTEIN"/>
    <property type="match status" value="1"/>
</dbReference>
<dbReference type="SUPFAM" id="SSF56574">
    <property type="entry name" value="Serpins"/>
    <property type="match status" value="1"/>
</dbReference>
<protein>
    <recommendedName>
        <fullName evidence="5">Serine hydrolase</fullName>
    </recommendedName>
</protein>
<accession>A0A4R5CBT4</accession>
<feature type="non-terminal residue" evidence="3">
    <location>
        <position position="101"/>
    </location>
</feature>
<evidence type="ECO:0000256" key="1">
    <source>
        <dbReference type="SAM" id="MobiDB-lite"/>
    </source>
</evidence>
<dbReference type="InterPro" id="IPR042178">
    <property type="entry name" value="Serpin_sf_1"/>
</dbReference>
<dbReference type="InParanoid" id="A0A4R5CBT4"/>
<dbReference type="EMBL" id="SMKZ01000078">
    <property type="protein sequence ID" value="TDD96875.1"/>
    <property type="molecule type" value="Genomic_DNA"/>
</dbReference>
<feature type="signal peptide" evidence="2">
    <location>
        <begin position="1"/>
        <end position="23"/>
    </location>
</feature>
<sequence length="101" mass="9685">MSLPRLAAALLAGSLLLAGCGDADDPDAGSAADSAPETTTPPADPGPAPRIDVVADLAPADAGTVGAAVNAFGFDLLGQLTDGDDNTVTSPVSVAALLAMV</sequence>
<name>A0A4R5CBT4_9ACTN</name>
<comment type="caution">
    <text evidence="3">The sequence shown here is derived from an EMBL/GenBank/DDBJ whole genome shotgun (WGS) entry which is preliminary data.</text>
</comment>
<dbReference type="InterPro" id="IPR036186">
    <property type="entry name" value="Serpin_sf"/>
</dbReference>
<dbReference type="AlphaFoldDB" id="A0A4R5CBT4"/>
<keyword evidence="4" id="KW-1185">Reference proteome</keyword>
<proteinExistence type="predicted"/>
<evidence type="ECO:0000256" key="2">
    <source>
        <dbReference type="SAM" id="SignalP"/>
    </source>
</evidence>
<evidence type="ECO:0000313" key="3">
    <source>
        <dbReference type="EMBL" id="TDD96875.1"/>
    </source>
</evidence>
<organism evidence="3 4">
    <name type="scientific">Jiangella asiatica</name>
    <dbReference type="NCBI Taxonomy" id="2530372"/>
    <lineage>
        <taxon>Bacteria</taxon>
        <taxon>Bacillati</taxon>
        <taxon>Actinomycetota</taxon>
        <taxon>Actinomycetes</taxon>
        <taxon>Jiangellales</taxon>
        <taxon>Jiangellaceae</taxon>
        <taxon>Jiangella</taxon>
    </lineage>
</organism>
<feature type="region of interest" description="Disordered" evidence="1">
    <location>
        <begin position="23"/>
        <end position="51"/>
    </location>
</feature>
<evidence type="ECO:0000313" key="4">
    <source>
        <dbReference type="Proteomes" id="UP000294739"/>
    </source>
</evidence>
<gene>
    <name evidence="3" type="ORF">E1269_30100</name>
</gene>
<feature type="chain" id="PRO_5020972834" description="Serine hydrolase" evidence="2">
    <location>
        <begin position="24"/>
        <end position="101"/>
    </location>
</feature>
<reference evidence="3 4" key="1">
    <citation type="submission" date="2019-03" db="EMBL/GenBank/DDBJ databases">
        <title>Draft genome sequences of novel Actinobacteria.</title>
        <authorList>
            <person name="Sahin N."/>
            <person name="Ay H."/>
            <person name="Saygin H."/>
        </authorList>
    </citation>
    <scope>NUCLEOTIDE SEQUENCE [LARGE SCALE GENOMIC DNA]</scope>
    <source>
        <strain evidence="3 4">5K138</strain>
    </source>
</reference>
<keyword evidence="2" id="KW-0732">Signal</keyword>
<feature type="compositionally biased region" description="Low complexity" evidence="1">
    <location>
        <begin position="28"/>
        <end position="41"/>
    </location>
</feature>
<evidence type="ECO:0008006" key="5">
    <source>
        <dbReference type="Google" id="ProtNLM"/>
    </source>
</evidence>
<dbReference type="Proteomes" id="UP000294739">
    <property type="component" value="Unassembled WGS sequence"/>
</dbReference>